<evidence type="ECO:0000256" key="4">
    <source>
        <dbReference type="ARBA" id="ARBA00022490"/>
    </source>
</evidence>
<comment type="pathway">
    <text evidence="2">Isoprenoid biosynthesis; isopentenyl diphosphate biosynthesis via mevalonate pathway; isopentenyl diphosphate from (R)-mevalonate: step 2/3.</text>
</comment>
<dbReference type="EMBL" id="CAJPVJ010000384">
    <property type="protein sequence ID" value="CAG2162286.1"/>
    <property type="molecule type" value="Genomic_DNA"/>
</dbReference>
<keyword evidence="12" id="KW-0752">Steroid biosynthesis</keyword>
<evidence type="ECO:0000256" key="5">
    <source>
        <dbReference type="ARBA" id="ARBA00022516"/>
    </source>
</evidence>
<feature type="binding site" evidence="18">
    <location>
        <position position="182"/>
    </location>
    <ligand>
        <name>ATP</name>
        <dbReference type="ChEBI" id="CHEBI:30616"/>
    </ligand>
</feature>
<evidence type="ECO:0000256" key="16">
    <source>
        <dbReference type="ARBA" id="ARBA00023221"/>
    </source>
</evidence>
<dbReference type="GO" id="GO:0019287">
    <property type="term" value="P:isopentenyl diphosphate biosynthetic process, mevalonate pathway"/>
    <property type="evidence" value="ECO:0007669"/>
    <property type="project" value="UniProtKB-UniPathway"/>
</dbReference>
<accession>A0A7R9LCQ5</accession>
<evidence type="ECO:0000256" key="14">
    <source>
        <dbReference type="ARBA" id="ARBA00023098"/>
    </source>
</evidence>
<feature type="binding site" evidence="18">
    <location>
        <begin position="15"/>
        <end position="21"/>
    </location>
    <ligand>
        <name>ATP</name>
        <dbReference type="ChEBI" id="CHEBI:30616"/>
    </ligand>
</feature>
<evidence type="ECO:0000256" key="2">
    <source>
        <dbReference type="ARBA" id="ARBA00005017"/>
    </source>
</evidence>
<dbReference type="OrthoDB" id="2401875at2759"/>
<name>A0A7R9LCQ5_9ACAR</name>
<evidence type="ECO:0000313" key="19">
    <source>
        <dbReference type="EMBL" id="CAD7639270.1"/>
    </source>
</evidence>
<evidence type="ECO:0000256" key="9">
    <source>
        <dbReference type="ARBA" id="ARBA00022777"/>
    </source>
</evidence>
<keyword evidence="13" id="KW-0756">Sterol biosynthesis</keyword>
<dbReference type="GO" id="GO:0005829">
    <property type="term" value="C:cytosol"/>
    <property type="evidence" value="ECO:0007669"/>
    <property type="project" value="UniProtKB-SubCell"/>
</dbReference>
<keyword evidence="4" id="KW-0963">Cytoplasm</keyword>
<keyword evidence="14" id="KW-0443">Lipid metabolism</keyword>
<evidence type="ECO:0000256" key="10">
    <source>
        <dbReference type="ARBA" id="ARBA00022778"/>
    </source>
</evidence>
<dbReference type="UniPathway" id="UPA00057">
    <property type="reaction ID" value="UER00099"/>
</dbReference>
<dbReference type="GO" id="GO:0005524">
    <property type="term" value="F:ATP binding"/>
    <property type="evidence" value="ECO:0007669"/>
    <property type="project" value="UniProtKB-KW"/>
</dbReference>
<feature type="binding site" evidence="18">
    <location>
        <position position="143"/>
    </location>
    <ligand>
        <name>ATP</name>
        <dbReference type="ChEBI" id="CHEBI:30616"/>
    </ligand>
</feature>
<evidence type="ECO:0000256" key="7">
    <source>
        <dbReference type="ARBA" id="ARBA00022679"/>
    </source>
</evidence>
<evidence type="ECO:0000313" key="20">
    <source>
        <dbReference type="Proteomes" id="UP000728032"/>
    </source>
</evidence>
<dbReference type="PIRSF" id="PIRSF036639">
    <property type="entry name" value="PMK_anim"/>
    <property type="match status" value="1"/>
</dbReference>
<dbReference type="AlphaFoldDB" id="A0A7R9LCQ5"/>
<keyword evidence="6" id="KW-0153">Cholesterol metabolism</keyword>
<keyword evidence="7" id="KW-0808">Transferase</keyword>
<sequence>MANKKPKTVLLISGKRKCGKDFCVDLLSKCLSDLVVFRIASPIKRQFAKDHNLDFDRLLDATLYKEDYRQQMVEWSERIRADDPNYFLRLTIDESNAKSKSIWILSDARRLCDVQYFKSSEEFKDTRVLAIRISASVETRVKRGWSFTVGVDDKETECGLDSYTDWDFVIDNDGSDEDLMNQLQPIIKLINS</sequence>
<dbReference type="EMBL" id="OC915209">
    <property type="protein sequence ID" value="CAD7639270.1"/>
    <property type="molecule type" value="Genomic_DNA"/>
</dbReference>
<evidence type="ECO:0000256" key="15">
    <source>
        <dbReference type="ARBA" id="ARBA00023166"/>
    </source>
</evidence>
<protein>
    <recommendedName>
        <fullName evidence="17">Phosphomevalonate kinase</fullName>
        <ecNumber evidence="3">2.7.4.2</ecNumber>
    </recommendedName>
</protein>
<dbReference type="PANTHER" id="PTHR13101">
    <property type="entry name" value="PHOSPHOMEVALONATE KINASE"/>
    <property type="match status" value="1"/>
</dbReference>
<evidence type="ECO:0000256" key="13">
    <source>
        <dbReference type="ARBA" id="ARBA00023011"/>
    </source>
</evidence>
<evidence type="ECO:0000256" key="3">
    <source>
        <dbReference type="ARBA" id="ARBA00012958"/>
    </source>
</evidence>
<dbReference type="GO" id="GO:0004631">
    <property type="term" value="F:phosphomevalonate kinase activity"/>
    <property type="evidence" value="ECO:0007669"/>
    <property type="project" value="UniProtKB-EC"/>
</dbReference>
<dbReference type="EC" id="2.7.4.2" evidence="3"/>
<dbReference type="Gene3D" id="3.40.50.300">
    <property type="entry name" value="P-loop containing nucleotide triphosphate hydrolases"/>
    <property type="match status" value="1"/>
</dbReference>
<dbReference type="Pfam" id="PF04275">
    <property type="entry name" value="P-mevalo_kinase"/>
    <property type="match status" value="1"/>
</dbReference>
<comment type="subcellular location">
    <subcellularLocation>
        <location evidence="1">Cytoplasm</location>
        <location evidence="1">Cytosol</location>
    </subcellularLocation>
</comment>
<evidence type="ECO:0000256" key="1">
    <source>
        <dbReference type="ARBA" id="ARBA00004514"/>
    </source>
</evidence>
<keyword evidence="16" id="KW-0753">Steroid metabolism</keyword>
<dbReference type="GO" id="GO:0006695">
    <property type="term" value="P:cholesterol biosynthetic process"/>
    <property type="evidence" value="ECO:0007669"/>
    <property type="project" value="UniProtKB-KW"/>
</dbReference>
<dbReference type="InterPro" id="IPR027417">
    <property type="entry name" value="P-loop_NTPase"/>
</dbReference>
<evidence type="ECO:0000256" key="8">
    <source>
        <dbReference type="ARBA" id="ARBA00022741"/>
    </source>
</evidence>
<keyword evidence="15" id="KW-1207">Sterol metabolism</keyword>
<dbReference type="PANTHER" id="PTHR13101:SF1">
    <property type="entry name" value="PHOSPHOMEVALONATE KINASE"/>
    <property type="match status" value="1"/>
</dbReference>
<evidence type="ECO:0000256" key="18">
    <source>
        <dbReference type="PIRSR" id="PIRSR036639-1"/>
    </source>
</evidence>
<organism evidence="19">
    <name type="scientific">Oppiella nova</name>
    <dbReference type="NCBI Taxonomy" id="334625"/>
    <lineage>
        <taxon>Eukaryota</taxon>
        <taxon>Metazoa</taxon>
        <taxon>Ecdysozoa</taxon>
        <taxon>Arthropoda</taxon>
        <taxon>Chelicerata</taxon>
        <taxon>Arachnida</taxon>
        <taxon>Acari</taxon>
        <taxon>Acariformes</taxon>
        <taxon>Sarcoptiformes</taxon>
        <taxon>Oribatida</taxon>
        <taxon>Brachypylina</taxon>
        <taxon>Oppioidea</taxon>
        <taxon>Oppiidae</taxon>
        <taxon>Oppiella</taxon>
    </lineage>
</organism>
<dbReference type="InterPro" id="IPR005919">
    <property type="entry name" value="Pmev_kin_anim"/>
</dbReference>
<evidence type="ECO:0000256" key="11">
    <source>
        <dbReference type="ARBA" id="ARBA00022840"/>
    </source>
</evidence>
<keyword evidence="5" id="KW-0444">Lipid biosynthesis</keyword>
<gene>
    <name evidence="19" type="ORF">ONB1V03_LOCUS1884</name>
</gene>
<dbReference type="Proteomes" id="UP000728032">
    <property type="component" value="Unassembled WGS sequence"/>
</dbReference>
<reference evidence="19" key="1">
    <citation type="submission" date="2020-11" db="EMBL/GenBank/DDBJ databases">
        <authorList>
            <person name="Tran Van P."/>
        </authorList>
    </citation>
    <scope>NUCLEOTIDE SEQUENCE</scope>
</reference>
<keyword evidence="10" id="KW-0152">Cholesterol biosynthesis</keyword>
<evidence type="ECO:0000256" key="17">
    <source>
        <dbReference type="ARBA" id="ARBA00034549"/>
    </source>
</evidence>
<proteinExistence type="predicted"/>
<evidence type="ECO:0000256" key="6">
    <source>
        <dbReference type="ARBA" id="ARBA00022548"/>
    </source>
</evidence>
<keyword evidence="20" id="KW-1185">Reference proteome</keyword>
<evidence type="ECO:0000256" key="12">
    <source>
        <dbReference type="ARBA" id="ARBA00022955"/>
    </source>
</evidence>
<keyword evidence="11 18" id="KW-0067">ATP-binding</keyword>
<keyword evidence="8 18" id="KW-0547">Nucleotide-binding</keyword>
<feature type="binding site" evidence="18">
    <location>
        <position position="172"/>
    </location>
    <ligand>
        <name>substrate</name>
    </ligand>
</feature>
<keyword evidence="9" id="KW-0418">Kinase</keyword>